<evidence type="ECO:0000313" key="3">
    <source>
        <dbReference type="EMBL" id="BCX48725.1"/>
    </source>
</evidence>
<dbReference type="Pfam" id="PF00188">
    <property type="entry name" value="CAP"/>
    <property type="match status" value="1"/>
</dbReference>
<dbReference type="SUPFAM" id="SSF55797">
    <property type="entry name" value="PR-1-like"/>
    <property type="match status" value="1"/>
</dbReference>
<dbReference type="EMBL" id="AP024702">
    <property type="protein sequence ID" value="BCX48725.1"/>
    <property type="molecule type" value="Genomic_DNA"/>
</dbReference>
<sequence length="353" mass="39506">MRNPILILILAALPAVAQQSPDELAFIRKANQWMTSLEASKRRAAYTSWLQMGPDAMPKYRDALDKARDFHDKAIDTLCRGTRGRSNPYAEHQTLADQLDAERQRVIPLIRTDWKKEPKKIAMLREEMDALAELHTRVNRAGRAETKSFDAAINAHIDAMVEITREIERFEEESETADLSEADLRDQTVRNHIEAHHLEKLRKRFSKTREAVTSFEKAAEANKTAGPWAKGAMQTFAGILNGERAVLGLGPLRLEEKLSDAAEGHSKDMVRLGFFAHESPVKDKKTPWDRARLAGFKGNASGENIYMGSGNPQAAYNGWFGSDGHRFIMMASGPNVLGVGIAGNHWTMMTGRQ</sequence>
<dbReference type="Gene3D" id="3.40.33.10">
    <property type="entry name" value="CAP"/>
    <property type="match status" value="1"/>
</dbReference>
<dbReference type="PANTHER" id="PTHR31157:SF1">
    <property type="entry name" value="SCP DOMAIN-CONTAINING PROTEIN"/>
    <property type="match status" value="1"/>
</dbReference>
<name>A0ABM7RND0_9BACT</name>
<feature type="chain" id="PRO_5047201402" description="SCP domain-containing protein" evidence="1">
    <location>
        <begin position="18"/>
        <end position="353"/>
    </location>
</feature>
<proteinExistence type="predicted"/>
<feature type="signal peptide" evidence="1">
    <location>
        <begin position="1"/>
        <end position="17"/>
    </location>
</feature>
<gene>
    <name evidence="3" type="ORF">HAHE_26330</name>
</gene>
<dbReference type="Proteomes" id="UP001374893">
    <property type="component" value="Chromosome"/>
</dbReference>
<dbReference type="PANTHER" id="PTHR31157">
    <property type="entry name" value="SCP DOMAIN-CONTAINING PROTEIN"/>
    <property type="match status" value="1"/>
</dbReference>
<accession>A0ABM7RND0</accession>
<reference evidence="3 4" key="1">
    <citation type="submission" date="2021-06" db="EMBL/GenBank/DDBJ databases">
        <title>Complete genome of Haloferula helveola possessing various polysaccharide degrading enzymes.</title>
        <authorList>
            <person name="Takami H."/>
            <person name="Huang C."/>
            <person name="Hamasaki K."/>
        </authorList>
    </citation>
    <scope>NUCLEOTIDE SEQUENCE [LARGE SCALE GENOMIC DNA]</scope>
    <source>
        <strain evidence="3 4">CN-1</strain>
    </source>
</reference>
<keyword evidence="1" id="KW-0732">Signal</keyword>
<evidence type="ECO:0000256" key="1">
    <source>
        <dbReference type="SAM" id="SignalP"/>
    </source>
</evidence>
<evidence type="ECO:0000313" key="4">
    <source>
        <dbReference type="Proteomes" id="UP001374893"/>
    </source>
</evidence>
<protein>
    <recommendedName>
        <fullName evidence="2">SCP domain-containing protein</fullName>
    </recommendedName>
</protein>
<dbReference type="RefSeq" id="WP_338685061.1">
    <property type="nucleotide sequence ID" value="NZ_AP024702.1"/>
</dbReference>
<keyword evidence="4" id="KW-1185">Reference proteome</keyword>
<dbReference type="InterPro" id="IPR014044">
    <property type="entry name" value="CAP_dom"/>
</dbReference>
<feature type="domain" description="SCP" evidence="2">
    <location>
        <begin position="240"/>
        <end position="343"/>
    </location>
</feature>
<evidence type="ECO:0000259" key="2">
    <source>
        <dbReference type="Pfam" id="PF00188"/>
    </source>
</evidence>
<organism evidence="3 4">
    <name type="scientific">Haloferula helveola</name>
    <dbReference type="NCBI Taxonomy" id="490095"/>
    <lineage>
        <taxon>Bacteria</taxon>
        <taxon>Pseudomonadati</taxon>
        <taxon>Verrucomicrobiota</taxon>
        <taxon>Verrucomicrobiia</taxon>
        <taxon>Verrucomicrobiales</taxon>
        <taxon>Verrucomicrobiaceae</taxon>
        <taxon>Haloferula</taxon>
    </lineage>
</organism>
<dbReference type="InterPro" id="IPR035940">
    <property type="entry name" value="CAP_sf"/>
</dbReference>
<dbReference type="CDD" id="cd05379">
    <property type="entry name" value="CAP_bacterial"/>
    <property type="match status" value="1"/>
</dbReference>